<evidence type="ECO:0000259" key="3">
    <source>
        <dbReference type="Pfam" id="PF20155"/>
    </source>
</evidence>
<dbReference type="InterPro" id="IPR013491">
    <property type="entry name" value="Tape_meas_N"/>
</dbReference>
<organism evidence="4">
    <name type="scientific">Myoviridae sp. ctMnh10</name>
    <dbReference type="NCBI Taxonomy" id="2827682"/>
    <lineage>
        <taxon>Viruses</taxon>
        <taxon>Duplodnaviria</taxon>
        <taxon>Heunggongvirae</taxon>
        <taxon>Uroviricota</taxon>
        <taxon>Caudoviricetes</taxon>
    </lineage>
</organism>
<sequence>MSNTITLTVRADTKQFETLMKSAGKTVDDFSKKNKRSLESIANSANNMAGKVQGAMKLLGATLVGGSFGLNAFVKEASTLQSVRASFESLTGSAEGARKVMAQLNKFSLETAFSADDINAAARTLLGAGVSVDKLGSRMKWLGDIAGATGADLGQLVLPVSQALAKGKLDTQDFYQILNSGAGKVREVLQNELNKRGLGDVMTALSKGKVSAEILETALKTAASEGGFAFNGAAKQAQTFDGRMSNLQETISNVGLELIGVNKATGEIDPNGIFAQMSEKVEKTTKWLEENKEKIKEVAQIIINNIQPAMITLTVLWASFKAIVITSQIVDAITKISDAVGKMVDGLSKAVTWYQSLNKAQIASSISAKAHAVAVGLQTAATNIATVAQTAFNVAMSANPIGLIVLAIAAVVAGLVWFFTQTEIGKQIFGEFVKFLSGVFGGLVKFIGGVFGGIISVITAVANVLIPPFQNFLKIVSPIFEFFWRIVSSVFILIVAVVATAIESIVQPFIWLFQNWQTVWNNICTFVSTIFNLIVDIITTYINTVNAIISAIINTIMAVITPIVSWINDNIIQPIVNFFSNLWNGIVNITQIFINSVMAVVLPIANWINNTIIQPIANFFSGLWNGVVNMVRGFIGSVMAVISPIANWINNTIIQPIARFFAGLWNGIVQGVNGLAAGIRTVFSSIVGFIKAPINAVIGGINSIFRRLNGVTVPDWVPGLGGAHPTFPMFPMLAKGGVVDSATMAIIGESGKEAVMPLENNTGWITNLAGQLAERGGSGGGNTVNISVNVETRGGDFEEADAINIAKKINTALKSQGLSFDQMGALR</sequence>
<name>A0A8S5THI5_9CAUD</name>
<feature type="transmembrane region" description="Helical" evidence="2">
    <location>
        <begin position="482"/>
        <end position="502"/>
    </location>
</feature>
<keyword evidence="2" id="KW-0812">Transmembrane</keyword>
<evidence type="ECO:0000313" key="4">
    <source>
        <dbReference type="EMBL" id="DAF62705.1"/>
    </source>
</evidence>
<evidence type="ECO:0000256" key="1">
    <source>
        <dbReference type="ARBA" id="ARBA00022465"/>
    </source>
</evidence>
<feature type="transmembrane region" description="Helical" evidence="2">
    <location>
        <begin position="628"/>
        <end position="649"/>
    </location>
</feature>
<dbReference type="EMBL" id="BK032827">
    <property type="protein sequence ID" value="DAF62705.1"/>
    <property type="molecule type" value="Genomic_DNA"/>
</dbReference>
<feature type="transmembrane region" description="Helical" evidence="2">
    <location>
        <begin position="548"/>
        <end position="568"/>
    </location>
</feature>
<reference evidence="4" key="1">
    <citation type="journal article" date="2021" name="Proc. Natl. Acad. Sci. U.S.A.">
        <title>A Catalog of Tens of Thousands of Viruses from Human Metagenomes Reveals Hidden Associations with Chronic Diseases.</title>
        <authorList>
            <person name="Tisza M.J."/>
            <person name="Buck C.B."/>
        </authorList>
    </citation>
    <scope>NUCLEOTIDE SEQUENCE</scope>
    <source>
        <strain evidence="4">CtMnh10</strain>
    </source>
</reference>
<feature type="transmembrane region" description="Helical" evidence="2">
    <location>
        <begin position="523"/>
        <end position="542"/>
    </location>
</feature>
<protein>
    <submittedName>
        <fullName evidence="4">Tail tape measure</fullName>
    </submittedName>
</protein>
<dbReference type="Pfam" id="PF20155">
    <property type="entry name" value="TMP_3"/>
    <property type="match status" value="1"/>
</dbReference>
<dbReference type="NCBIfam" id="TIGR02675">
    <property type="entry name" value="tape_meas_nterm"/>
    <property type="match status" value="1"/>
</dbReference>
<keyword evidence="1" id="KW-1245">Viral tail assembly</keyword>
<dbReference type="GO" id="GO:0098003">
    <property type="term" value="P:viral tail assembly"/>
    <property type="evidence" value="ECO:0007669"/>
    <property type="project" value="UniProtKB-KW"/>
</dbReference>
<keyword evidence="2" id="KW-0472">Membrane</keyword>
<feature type="transmembrane region" description="Helical" evidence="2">
    <location>
        <begin position="401"/>
        <end position="420"/>
    </location>
</feature>
<feature type="transmembrane region" description="Helical" evidence="2">
    <location>
        <begin position="589"/>
        <end position="608"/>
    </location>
</feature>
<keyword evidence="2" id="KW-1133">Transmembrane helix</keyword>
<feature type="transmembrane region" description="Helical" evidence="2">
    <location>
        <begin position="432"/>
        <end position="462"/>
    </location>
</feature>
<evidence type="ECO:0000256" key="2">
    <source>
        <dbReference type="SAM" id="Phobius"/>
    </source>
</evidence>
<proteinExistence type="predicted"/>
<feature type="domain" description="Tape measure protein N-terminal" evidence="3">
    <location>
        <begin position="73"/>
        <end position="253"/>
    </location>
</feature>
<keyword evidence="1" id="KW-1188">Viral release from host cell</keyword>
<accession>A0A8S5THI5</accession>